<dbReference type="RefSeq" id="YP_009639342.1">
    <property type="nucleotide sequence ID" value="NC_042348.1"/>
</dbReference>
<reference evidence="2 3" key="1">
    <citation type="submission" date="2017-07" db="EMBL/GenBank/DDBJ databases">
        <title>Characterization of ecologically diverse viruses infecting co-occurring strains of cosmopolitan hyperhalophilic Bacteroidetes.</title>
        <authorList>
            <person name="Villamor J."/>
            <person name="Ramos-Barbero M.D."/>
            <person name="Gonzalez-Torres P."/>
            <person name="Gabaldon T."/>
            <person name="Rollesso-Mora R."/>
            <person name="Meseguer I."/>
            <person name="Martinez-Garcia M."/>
            <person name="Santos F."/>
            <person name="Anton J."/>
        </authorList>
    </citation>
    <scope>NUCLEOTIDE SEQUENCE [LARGE SCALE GENOMIC DNA]</scope>
</reference>
<organism evidence="2 3">
    <name type="scientific">Salinibacter phage M1EM-1</name>
    <dbReference type="NCBI Taxonomy" id="2681616"/>
    <lineage>
        <taxon>Viruses</taxon>
        <taxon>Duplodnaviria</taxon>
        <taxon>Heunggongvirae</taxon>
        <taxon>Uroviricota</taxon>
        <taxon>Caudoviricetes</taxon>
        <taxon>Holosalinivirus</taxon>
        <taxon>Holosalinivirus M1EM1</taxon>
    </lineage>
</organism>
<name>A0A2I6UG19_9CAUD</name>
<feature type="compositionally biased region" description="Basic and acidic residues" evidence="1">
    <location>
        <begin position="42"/>
        <end position="54"/>
    </location>
</feature>
<evidence type="ECO:0000256" key="1">
    <source>
        <dbReference type="SAM" id="MobiDB-lite"/>
    </source>
</evidence>
<dbReference type="KEGG" id="vg:40236133"/>
<protein>
    <submittedName>
        <fullName evidence="2">Uncharacterized protein</fullName>
    </submittedName>
</protein>
<dbReference type="EMBL" id="MF580955">
    <property type="protein sequence ID" value="AUO78933.1"/>
    <property type="molecule type" value="Genomic_DNA"/>
</dbReference>
<feature type="compositionally biased region" description="Basic and acidic residues" evidence="1">
    <location>
        <begin position="85"/>
        <end position="95"/>
    </location>
</feature>
<evidence type="ECO:0000313" key="3">
    <source>
        <dbReference type="Proteomes" id="UP000259847"/>
    </source>
</evidence>
<dbReference type="GeneID" id="40236133"/>
<dbReference type="Proteomes" id="UP000259847">
    <property type="component" value="Segment"/>
</dbReference>
<accession>A0A2I6UG19</accession>
<feature type="compositionally biased region" description="Polar residues" evidence="1">
    <location>
        <begin position="104"/>
        <end position="114"/>
    </location>
</feature>
<sequence length="125" mass="13548">MLHTLRRNPHIFLTVDLVSNDVDRVFHSGRSTNKKTPGVARSWERGSGDARGENRVVSAASPLRRESLKTYELHARSAVLFHAKGGSEEATRTERPGSAGRPCNTGTAWRTLSGSAGPARSWGPA</sequence>
<keyword evidence="3" id="KW-1185">Reference proteome</keyword>
<feature type="region of interest" description="Disordered" evidence="1">
    <location>
        <begin position="27"/>
        <end position="57"/>
    </location>
</feature>
<proteinExistence type="predicted"/>
<feature type="region of interest" description="Disordered" evidence="1">
    <location>
        <begin position="84"/>
        <end position="125"/>
    </location>
</feature>
<evidence type="ECO:0000313" key="2">
    <source>
        <dbReference type="EMBL" id="AUO78933.1"/>
    </source>
</evidence>